<dbReference type="SMART" id="SM00849">
    <property type="entry name" value="Lactamase_B"/>
    <property type="match status" value="1"/>
</dbReference>
<feature type="transmembrane region" description="Helical" evidence="7">
    <location>
        <begin position="504"/>
        <end position="528"/>
    </location>
</feature>
<feature type="transmembrane region" description="Helical" evidence="7">
    <location>
        <begin position="571"/>
        <end position="589"/>
    </location>
</feature>
<dbReference type="RefSeq" id="WP_222980567.1">
    <property type="nucleotide sequence ID" value="NZ_JAINVZ010000019.1"/>
</dbReference>
<accession>A0ABS7QZT9</accession>
<feature type="transmembrane region" description="Helical" evidence="7">
    <location>
        <begin position="422"/>
        <end position="439"/>
    </location>
</feature>
<dbReference type="InterPro" id="IPR035681">
    <property type="entry name" value="ComA-like_MBL"/>
</dbReference>
<dbReference type="InterPro" id="IPR001279">
    <property type="entry name" value="Metallo-B-lactamas"/>
</dbReference>
<comment type="caution">
    <text evidence="9">The sequence shown here is derived from an EMBL/GenBank/DDBJ whole genome shotgun (WGS) entry which is preliminary data.</text>
</comment>
<keyword evidence="2" id="KW-1003">Cell membrane</keyword>
<gene>
    <name evidence="9" type="ORF">K7472_23690</name>
</gene>
<feature type="transmembrane region" description="Helical" evidence="7">
    <location>
        <begin position="475"/>
        <end position="498"/>
    </location>
</feature>
<dbReference type="SUPFAM" id="SSF56281">
    <property type="entry name" value="Metallo-hydrolase/oxidoreductase"/>
    <property type="match status" value="1"/>
</dbReference>
<feature type="transmembrane region" description="Helical" evidence="7">
    <location>
        <begin position="399"/>
        <end position="415"/>
    </location>
</feature>
<dbReference type="PANTHER" id="PTHR30619:SF1">
    <property type="entry name" value="RECOMBINATION PROTEIN 2"/>
    <property type="match status" value="1"/>
</dbReference>
<feature type="transmembrane region" description="Helical" evidence="7">
    <location>
        <begin position="445"/>
        <end position="463"/>
    </location>
</feature>
<feature type="domain" description="Metallo-beta-lactamase" evidence="8">
    <location>
        <begin position="637"/>
        <end position="835"/>
    </location>
</feature>
<feature type="region of interest" description="Disordered" evidence="6">
    <location>
        <begin position="1"/>
        <end position="71"/>
    </location>
</feature>
<feature type="transmembrane region" description="Helical" evidence="7">
    <location>
        <begin position="540"/>
        <end position="559"/>
    </location>
</feature>
<dbReference type="InterPro" id="IPR052159">
    <property type="entry name" value="Competence_DNA_uptake"/>
</dbReference>
<dbReference type="CDD" id="cd07731">
    <property type="entry name" value="ComA-like_MBL-fold"/>
    <property type="match status" value="1"/>
</dbReference>
<dbReference type="Gene3D" id="3.60.15.10">
    <property type="entry name" value="Ribonuclease Z/Hydroxyacylglutathione hydrolase-like"/>
    <property type="match status" value="1"/>
</dbReference>
<keyword evidence="5 7" id="KW-0472">Membrane</keyword>
<dbReference type="Proteomes" id="UP001198565">
    <property type="component" value="Unassembled WGS sequence"/>
</dbReference>
<dbReference type="InterPro" id="IPR036866">
    <property type="entry name" value="RibonucZ/Hydroxyglut_hydro"/>
</dbReference>
<evidence type="ECO:0000313" key="9">
    <source>
        <dbReference type="EMBL" id="MBY8887820.1"/>
    </source>
</evidence>
<feature type="compositionally biased region" description="Basic and acidic residues" evidence="6">
    <location>
        <begin position="48"/>
        <end position="61"/>
    </location>
</feature>
<keyword evidence="10" id="KW-1185">Reference proteome</keyword>
<dbReference type="InterPro" id="IPR004477">
    <property type="entry name" value="ComEC_N"/>
</dbReference>
<evidence type="ECO:0000256" key="6">
    <source>
        <dbReference type="SAM" id="MobiDB-lite"/>
    </source>
</evidence>
<reference evidence="9 10" key="1">
    <citation type="submission" date="2021-08" db="EMBL/GenBank/DDBJ databases">
        <title>Streptomyces sp. PTM05 isolated from lichen.</title>
        <authorList>
            <person name="Somphong A."/>
            <person name="Phongsopitanun W."/>
            <person name="Tanasupawat S."/>
        </authorList>
    </citation>
    <scope>NUCLEOTIDE SEQUENCE [LARGE SCALE GENOMIC DNA]</scope>
    <source>
        <strain evidence="9 10">Ptm05</strain>
    </source>
</reference>
<feature type="compositionally biased region" description="Basic and acidic residues" evidence="6">
    <location>
        <begin position="15"/>
        <end position="31"/>
    </location>
</feature>
<dbReference type="Pfam" id="PF03772">
    <property type="entry name" value="Competence"/>
    <property type="match status" value="1"/>
</dbReference>
<dbReference type="Pfam" id="PF00753">
    <property type="entry name" value="Lactamase_B"/>
    <property type="match status" value="1"/>
</dbReference>
<feature type="transmembrane region" description="Helical" evidence="7">
    <location>
        <begin position="82"/>
        <end position="113"/>
    </location>
</feature>
<keyword evidence="3 7" id="KW-0812">Transmembrane</keyword>
<evidence type="ECO:0000256" key="4">
    <source>
        <dbReference type="ARBA" id="ARBA00022989"/>
    </source>
</evidence>
<keyword evidence="4 7" id="KW-1133">Transmembrane helix</keyword>
<dbReference type="EMBL" id="JAINVZ010000019">
    <property type="protein sequence ID" value="MBY8887820.1"/>
    <property type="molecule type" value="Genomic_DNA"/>
</dbReference>
<evidence type="ECO:0000256" key="5">
    <source>
        <dbReference type="ARBA" id="ARBA00023136"/>
    </source>
</evidence>
<evidence type="ECO:0000259" key="8">
    <source>
        <dbReference type="SMART" id="SM00849"/>
    </source>
</evidence>
<sequence length="883" mass="90575">MSAATRPRPPRPGHRQREGARRGRRWPEGARRGRWSPEGPRRSGPPDPKNEREEPHPRTDPHGTPPEPPADLRLVAPALATWLAAAVALTAPAGAVALATAGCVAAGLVLCFLRVRGGRAGPSAAVVPGRFAAGARGGVCGVVAATLLCAGAAAGVAGLDAAGLRRGPLPALAARHGHATVELTLTGDPRRGRPRVLGTSQAPPSVVIEAEAGRVTEAGRTTAVRTPVLLVVDSGPSTGRWLRLLPSTGLTLAVRVVPVTEPGDRLAVVLRATGPPKVTRPPTAVQRVAGVLRADLRTATDQLPQDARGLLPGLVVGDTSRVTPDLQEAFEATDLAHILAVSGSNLTILLALLVGPPALATRAERKGVAARLGLPLRATAVLGGLLTVGFVVLCRPEPSVLRAAACGLITLLAIGTGRRRALLPALAAAVTGLVLYDPWLARSYGFGLSALATAALLVVAPGWREALIRRRVPHHLAEALAAAAAAQVCCAPLVVVIAAHVSLVAIPCNLLAELAVAPATVLGFAALAAAPLSMAAARSLAWLAGWPAGWVAAVARQGAELPGAGVDWPGGWAGGLLLAAATCAALPLARRALRRPWACGALVVLLVVAVARPAPLTRLTTGWPPRDWRLAACDVGQGDALVLNAGAGSAVVVDSGPDPAAVGGCLRDLGVGTIPLLVLTHYHADHVAGLPGVLSGRRVGAIETTGLERPAAEAAFVRRLAGAAHVPLLRAVAGERRRIGDVSWQVLWPPASVDELPGDDPNDASVAMLVRTGGLSVMLLGDLEPDAQRELLARDPNLPQVDVLKVAHHGSAYQDPGLLRRLHPRLALISVGAGNTYGHPAPRTVTALRSEGAVVLRTDTEGPIAVTGDRPEDLRVVTEGRGA</sequence>
<protein>
    <submittedName>
        <fullName evidence="9">ComEC/Rec2 family competence protein</fullName>
    </submittedName>
</protein>
<organism evidence="9 10">
    <name type="scientific">Streptantibioticus parmotrematis</name>
    <dbReference type="NCBI Taxonomy" id="2873249"/>
    <lineage>
        <taxon>Bacteria</taxon>
        <taxon>Bacillati</taxon>
        <taxon>Actinomycetota</taxon>
        <taxon>Actinomycetes</taxon>
        <taxon>Kitasatosporales</taxon>
        <taxon>Streptomycetaceae</taxon>
        <taxon>Streptantibioticus</taxon>
    </lineage>
</organism>
<feature type="transmembrane region" description="Helical" evidence="7">
    <location>
        <begin position="374"/>
        <end position="393"/>
    </location>
</feature>
<evidence type="ECO:0000256" key="3">
    <source>
        <dbReference type="ARBA" id="ARBA00022692"/>
    </source>
</evidence>
<dbReference type="PANTHER" id="PTHR30619">
    <property type="entry name" value="DNA INTERNALIZATION/COMPETENCE PROTEIN COMEC/REC2"/>
    <property type="match status" value="1"/>
</dbReference>
<evidence type="ECO:0000256" key="1">
    <source>
        <dbReference type="ARBA" id="ARBA00004651"/>
    </source>
</evidence>
<name>A0ABS7QZT9_9ACTN</name>
<evidence type="ECO:0000256" key="7">
    <source>
        <dbReference type="SAM" id="Phobius"/>
    </source>
</evidence>
<dbReference type="NCBIfam" id="TIGR00360">
    <property type="entry name" value="ComEC_N-term"/>
    <property type="match status" value="1"/>
</dbReference>
<proteinExistence type="predicted"/>
<evidence type="ECO:0000256" key="2">
    <source>
        <dbReference type="ARBA" id="ARBA00022475"/>
    </source>
</evidence>
<comment type="subcellular location">
    <subcellularLocation>
        <location evidence="1">Cell membrane</location>
        <topology evidence="1">Multi-pass membrane protein</topology>
    </subcellularLocation>
</comment>
<evidence type="ECO:0000313" key="10">
    <source>
        <dbReference type="Proteomes" id="UP001198565"/>
    </source>
</evidence>
<feature type="transmembrane region" description="Helical" evidence="7">
    <location>
        <begin position="596"/>
        <end position="614"/>
    </location>
</feature>